<evidence type="ECO:0000256" key="2">
    <source>
        <dbReference type="ARBA" id="ARBA00022448"/>
    </source>
</evidence>
<keyword evidence="6 7" id="KW-0472">Membrane</keyword>
<dbReference type="Pfam" id="PF01554">
    <property type="entry name" value="MatE"/>
    <property type="match status" value="2"/>
</dbReference>
<feature type="transmembrane region" description="Helical" evidence="7">
    <location>
        <begin position="244"/>
        <end position="269"/>
    </location>
</feature>
<feature type="transmembrane region" description="Helical" evidence="7">
    <location>
        <begin position="139"/>
        <end position="159"/>
    </location>
</feature>
<feature type="transmembrane region" description="Helical" evidence="7">
    <location>
        <begin position="203"/>
        <end position="223"/>
    </location>
</feature>
<feature type="transmembrane region" description="Helical" evidence="7">
    <location>
        <begin position="289"/>
        <end position="307"/>
    </location>
</feature>
<feature type="transmembrane region" description="Helical" evidence="7">
    <location>
        <begin position="420"/>
        <end position="441"/>
    </location>
</feature>
<dbReference type="AlphaFoldDB" id="A0A437R3F3"/>
<dbReference type="InterPro" id="IPR052031">
    <property type="entry name" value="Membrane_Transporter-Flippase"/>
</dbReference>
<dbReference type="InterPro" id="IPR002528">
    <property type="entry name" value="MATE_fam"/>
</dbReference>
<feature type="transmembrane region" description="Helical" evidence="7">
    <location>
        <begin position="171"/>
        <end position="191"/>
    </location>
</feature>
<organism evidence="8 9">
    <name type="scientific">Rheinheimera riviphila</name>
    <dbReference type="NCBI Taxonomy" id="1834037"/>
    <lineage>
        <taxon>Bacteria</taxon>
        <taxon>Pseudomonadati</taxon>
        <taxon>Pseudomonadota</taxon>
        <taxon>Gammaproteobacteria</taxon>
        <taxon>Chromatiales</taxon>
        <taxon>Chromatiaceae</taxon>
        <taxon>Rheinheimera</taxon>
    </lineage>
</organism>
<name>A0A437R3F3_9GAMM</name>
<keyword evidence="5 7" id="KW-1133">Transmembrane helix</keyword>
<dbReference type="GO" id="GO:0005886">
    <property type="term" value="C:plasma membrane"/>
    <property type="evidence" value="ECO:0007669"/>
    <property type="project" value="UniProtKB-SubCell"/>
</dbReference>
<feature type="transmembrane region" description="Helical" evidence="7">
    <location>
        <begin position="394"/>
        <end position="414"/>
    </location>
</feature>
<reference evidence="8 9" key="1">
    <citation type="submission" date="2019-01" db="EMBL/GenBank/DDBJ databases">
        <authorList>
            <person name="Chen W.-M."/>
        </authorList>
    </citation>
    <scope>NUCLEOTIDE SEQUENCE [LARGE SCALE GENOMIC DNA]</scope>
    <source>
        <strain evidence="8 9">KYPC3</strain>
    </source>
</reference>
<dbReference type="NCBIfam" id="TIGR00797">
    <property type="entry name" value="matE"/>
    <property type="match status" value="1"/>
</dbReference>
<comment type="caution">
    <text evidence="8">The sequence shown here is derived from an EMBL/GenBank/DDBJ whole genome shotgun (WGS) entry which is preliminary data.</text>
</comment>
<evidence type="ECO:0000256" key="4">
    <source>
        <dbReference type="ARBA" id="ARBA00022692"/>
    </source>
</evidence>
<dbReference type="OrthoDB" id="9806302at2"/>
<feature type="transmembrane region" description="Helical" evidence="7">
    <location>
        <begin position="60"/>
        <end position="86"/>
    </location>
</feature>
<dbReference type="PIRSF" id="PIRSF006603">
    <property type="entry name" value="DinF"/>
    <property type="match status" value="1"/>
</dbReference>
<accession>A0A437R3F3</accession>
<keyword evidence="3" id="KW-1003">Cell membrane</keyword>
<dbReference type="GO" id="GO:0042910">
    <property type="term" value="F:xenobiotic transmembrane transporter activity"/>
    <property type="evidence" value="ECO:0007669"/>
    <property type="project" value="InterPro"/>
</dbReference>
<feature type="transmembrane region" description="Helical" evidence="7">
    <location>
        <begin position="328"/>
        <end position="351"/>
    </location>
</feature>
<gene>
    <name evidence="8" type="ORF">EOE67_03365</name>
</gene>
<dbReference type="PANTHER" id="PTHR43549">
    <property type="entry name" value="MULTIDRUG RESISTANCE PROTEIN YPNP-RELATED"/>
    <property type="match status" value="1"/>
</dbReference>
<evidence type="ECO:0000256" key="1">
    <source>
        <dbReference type="ARBA" id="ARBA00004429"/>
    </source>
</evidence>
<evidence type="ECO:0000256" key="5">
    <source>
        <dbReference type="ARBA" id="ARBA00022989"/>
    </source>
</evidence>
<keyword evidence="2" id="KW-0813">Transport</keyword>
<evidence type="ECO:0000313" key="9">
    <source>
        <dbReference type="Proteomes" id="UP000283077"/>
    </source>
</evidence>
<comment type="subcellular location">
    <subcellularLocation>
        <location evidence="1">Cell inner membrane</location>
        <topology evidence="1">Multi-pass membrane protein</topology>
    </subcellularLocation>
</comment>
<evidence type="ECO:0000256" key="6">
    <source>
        <dbReference type="ARBA" id="ARBA00023136"/>
    </source>
</evidence>
<evidence type="ECO:0000256" key="7">
    <source>
        <dbReference type="SAM" id="Phobius"/>
    </source>
</evidence>
<feature type="transmembrane region" description="Helical" evidence="7">
    <location>
        <begin position="98"/>
        <end position="119"/>
    </location>
</feature>
<feature type="transmembrane region" description="Helical" evidence="7">
    <location>
        <begin position="363"/>
        <end position="382"/>
    </location>
</feature>
<evidence type="ECO:0000313" key="8">
    <source>
        <dbReference type="EMBL" id="RVU41253.1"/>
    </source>
</evidence>
<keyword evidence="4 7" id="KW-0812">Transmembrane</keyword>
<protein>
    <submittedName>
        <fullName evidence="8">MATE family efflux transporter</fullName>
    </submittedName>
</protein>
<proteinExistence type="predicted"/>
<keyword evidence="9" id="KW-1185">Reference proteome</keyword>
<evidence type="ECO:0000256" key="3">
    <source>
        <dbReference type="ARBA" id="ARBA00022475"/>
    </source>
</evidence>
<dbReference type="InterPro" id="IPR048279">
    <property type="entry name" value="MdtK-like"/>
</dbReference>
<sequence>MSQKAVTKMTMTDGDIRQILVRMTVPMLFGMITLMSFNLVDTFFISMLGTKELAAVSFTFPVTFTVISLAIGLSIGTSAVIAKAHGSGENSAAKADGLAALWLSAYLVMALSLVGYLFMDPLFRLLGAQDDTLPFIHDYMSWWFFGAVFLITPMIGNAVLRAAGDTKTPSLMMACSGVINAVLDPILIFGWGPVPAMGVEGAAIASVISWLVSFGLILYLIVYRRQLIDKGHQPFREFIAISRRILHIGLPAAGANMLTPLAMAILTAVMASYGAHAVAAYGVGARIESIASLVVLALSMTLPPFVSQNLGAGQMSRVQAGYQMCIRFVLGWQFAVYLLLAIAAWWIALWFSEDPAVVGLIRSFIWILPLGYGLQGIVILTNSSFNALHLPMRALGLSVIRLFVFYVPMAWFGGKLFGVLGVYSGALLANVIIAAIAIYWFRRTLAELQIGAVPVKA</sequence>
<dbReference type="Proteomes" id="UP000283077">
    <property type="component" value="Unassembled WGS sequence"/>
</dbReference>
<dbReference type="PANTHER" id="PTHR43549:SF3">
    <property type="entry name" value="MULTIDRUG RESISTANCE PROTEIN YPNP-RELATED"/>
    <property type="match status" value="1"/>
</dbReference>
<feature type="transmembrane region" description="Helical" evidence="7">
    <location>
        <begin position="20"/>
        <end position="40"/>
    </location>
</feature>
<dbReference type="GO" id="GO:0015297">
    <property type="term" value="F:antiporter activity"/>
    <property type="evidence" value="ECO:0007669"/>
    <property type="project" value="InterPro"/>
</dbReference>
<dbReference type="EMBL" id="SACS01000002">
    <property type="protein sequence ID" value="RVU41253.1"/>
    <property type="molecule type" value="Genomic_DNA"/>
</dbReference>